<evidence type="ECO:0000256" key="3">
    <source>
        <dbReference type="ARBA" id="ARBA00022801"/>
    </source>
</evidence>
<dbReference type="OMA" id="FTGHGRT"/>
<feature type="active site" evidence="4">
    <location>
        <position position="238"/>
    </location>
</feature>
<evidence type="ECO:0000313" key="10">
    <source>
        <dbReference type="Proteomes" id="UP000041254"/>
    </source>
</evidence>
<dbReference type="GO" id="GO:0005975">
    <property type="term" value="P:carbohydrate metabolic process"/>
    <property type="evidence" value="ECO:0007669"/>
    <property type="project" value="InterPro"/>
</dbReference>
<gene>
    <name evidence="9" type="ORF">Vbra_15190</name>
</gene>
<dbReference type="OrthoDB" id="1937899at2759"/>
<feature type="domain" description="PARG catalytic Macro" evidence="7">
    <location>
        <begin position="209"/>
        <end position="407"/>
    </location>
</feature>
<feature type="binding site" evidence="5">
    <location>
        <position position="296"/>
    </location>
    <ligand>
        <name>substrate</name>
    </ligand>
</feature>
<dbReference type="GO" id="GO:0006282">
    <property type="term" value="P:regulation of DNA repair"/>
    <property type="evidence" value="ECO:0007669"/>
    <property type="project" value="InterPro"/>
</dbReference>
<evidence type="ECO:0000256" key="4">
    <source>
        <dbReference type="PIRSR" id="PIRSR607724-1"/>
    </source>
</evidence>
<keyword evidence="10" id="KW-1185">Reference proteome</keyword>
<dbReference type="STRING" id="1169540.A0A0G4FEX2"/>
<feature type="binding site" evidence="5">
    <location>
        <position position="255"/>
    </location>
    <ligand>
        <name>substrate</name>
    </ligand>
</feature>
<feature type="binding site" evidence="5">
    <location>
        <position position="241"/>
    </location>
    <ligand>
        <name>substrate</name>
    </ligand>
</feature>
<dbReference type="GO" id="GO:1990966">
    <property type="term" value="P:ATP generation from poly-ADP-D-ribose"/>
    <property type="evidence" value="ECO:0007669"/>
    <property type="project" value="TreeGrafter"/>
</dbReference>
<dbReference type="InParanoid" id="A0A0G4FEX2"/>
<dbReference type="GO" id="GO:0004649">
    <property type="term" value="F:poly(ADP-ribose) glycohydrolase activity"/>
    <property type="evidence" value="ECO:0007669"/>
    <property type="project" value="UniProtKB-EC"/>
</dbReference>
<reference evidence="9 10" key="1">
    <citation type="submission" date="2014-11" db="EMBL/GenBank/DDBJ databases">
        <authorList>
            <person name="Zhu J."/>
            <person name="Qi W."/>
            <person name="Song R."/>
        </authorList>
    </citation>
    <scope>NUCLEOTIDE SEQUENCE [LARGE SCALE GENOMIC DNA]</scope>
</reference>
<name>A0A0G4FEX2_VITBC</name>
<dbReference type="InterPro" id="IPR046372">
    <property type="entry name" value="PARG_cat_C"/>
</dbReference>
<dbReference type="AlphaFoldDB" id="A0A0G4FEX2"/>
<proteinExistence type="inferred from homology"/>
<evidence type="ECO:0000313" key="9">
    <source>
        <dbReference type="EMBL" id="CEM11737.1"/>
    </source>
</evidence>
<evidence type="ECO:0000256" key="5">
    <source>
        <dbReference type="PIRSR" id="PIRSR607724-2"/>
    </source>
</evidence>
<evidence type="ECO:0000256" key="2">
    <source>
        <dbReference type="ARBA" id="ARBA00012255"/>
    </source>
</evidence>
<dbReference type="Pfam" id="PF20811">
    <property type="entry name" value="PARG_cat_N"/>
    <property type="match status" value="1"/>
</dbReference>
<evidence type="ECO:0000256" key="1">
    <source>
        <dbReference type="ARBA" id="ARBA00009545"/>
    </source>
</evidence>
<dbReference type="EMBL" id="CDMY01000424">
    <property type="protein sequence ID" value="CEM11737.1"/>
    <property type="molecule type" value="Genomic_DNA"/>
</dbReference>
<feature type="active site" evidence="4">
    <location>
        <position position="256"/>
    </location>
</feature>
<feature type="compositionally biased region" description="Low complexity" evidence="6">
    <location>
        <begin position="470"/>
        <end position="491"/>
    </location>
</feature>
<dbReference type="PANTHER" id="PTHR12837">
    <property type="entry name" value="POLY ADP-RIBOSE GLYCOHYDROLASE"/>
    <property type="match status" value="1"/>
</dbReference>
<evidence type="ECO:0000256" key="6">
    <source>
        <dbReference type="SAM" id="MobiDB-lite"/>
    </source>
</evidence>
<dbReference type="GO" id="GO:0009225">
    <property type="term" value="P:nucleotide-sugar metabolic process"/>
    <property type="evidence" value="ECO:0007669"/>
    <property type="project" value="TreeGrafter"/>
</dbReference>
<feature type="active site" evidence="4">
    <location>
        <position position="257"/>
    </location>
</feature>
<dbReference type="PhylomeDB" id="A0A0G4FEX2"/>
<dbReference type="PANTHER" id="PTHR12837:SF0">
    <property type="entry name" value="POLY(ADP-RIBOSE) GLYCOHYDROLASE"/>
    <property type="match status" value="1"/>
</dbReference>
<feature type="domain" description="PARG helical" evidence="8">
    <location>
        <begin position="78"/>
        <end position="198"/>
    </location>
</feature>
<keyword evidence="3" id="KW-0378">Hydrolase</keyword>
<dbReference type="Proteomes" id="UP000041254">
    <property type="component" value="Unassembled WGS sequence"/>
</dbReference>
<feature type="region of interest" description="Disordered" evidence="6">
    <location>
        <begin position="459"/>
        <end position="566"/>
    </location>
</feature>
<dbReference type="InterPro" id="IPR007724">
    <property type="entry name" value="Poly_GlycHdrlase"/>
</dbReference>
<dbReference type="Pfam" id="PF05028">
    <property type="entry name" value="PARG_cat_C"/>
    <property type="match status" value="1"/>
</dbReference>
<dbReference type="InterPro" id="IPR048362">
    <property type="entry name" value="PARG_helical"/>
</dbReference>
<accession>A0A0G4FEX2</accession>
<feature type="compositionally biased region" description="Basic residues" evidence="6">
    <location>
        <begin position="556"/>
        <end position="566"/>
    </location>
</feature>
<dbReference type="VEuPathDB" id="CryptoDB:Vbra_15190"/>
<sequence>MGCVNMTDSKAGCIPFPFRDEKRWQTITARLRKTENDGLSHAGDLLSLLNDLSLIMSPSTKTAPRLDGLRVALSQLPPNHREAFLSRTVRVMCQHVREHSPSLLQCIHTLDGQRHRAQLSAYRCFLLVAMGFLCLYHEDNGTHWSGHHSSTINFRRLFPLKAPSAVAKMKCFILYLSSMATAVEENSHHLNRVITFERLSLTPSPGASFWSSSTAPLLPVAVMGCADRIECSPGLQADFANRVLGGGVLASGSVQEEIRFAISPELLVARLLIPPLNDTDAAVIRGTRKFTNYQGYKDSFRCAGPATSTDDSSLVCDVVAFDAIDFSTPDRHVDQYSLAAILRETNKVYAALSHGGGDGHTQALATGNWGCGVFGGDPQLKALIQWMASSQAGVLMHYYPMDDRRVAQLADVVRALDGWTVGQLWQWLMHKTQTRGRRQQAIFDTILRPNATPVGEVKVSAAPSAPSGPNKNNRNKTTTTTTTKNNNNNNDNRMHHHQHGPRNNQRPARATVQRYRPSPDHPHAPPKPAWGTSGHGQEKEDIDMEDFPSLSDARKARGSKPHHAKL</sequence>
<dbReference type="EC" id="3.2.1.143" evidence="2"/>
<dbReference type="GO" id="GO:0005737">
    <property type="term" value="C:cytoplasm"/>
    <property type="evidence" value="ECO:0007669"/>
    <property type="project" value="TreeGrafter"/>
</dbReference>
<dbReference type="GO" id="GO:0005634">
    <property type="term" value="C:nucleus"/>
    <property type="evidence" value="ECO:0007669"/>
    <property type="project" value="TreeGrafter"/>
</dbReference>
<organism evidence="9 10">
    <name type="scientific">Vitrella brassicaformis (strain CCMP3155)</name>
    <dbReference type="NCBI Taxonomy" id="1169540"/>
    <lineage>
        <taxon>Eukaryota</taxon>
        <taxon>Sar</taxon>
        <taxon>Alveolata</taxon>
        <taxon>Colpodellida</taxon>
        <taxon>Vitrellaceae</taxon>
        <taxon>Vitrella</taxon>
    </lineage>
</organism>
<evidence type="ECO:0000259" key="8">
    <source>
        <dbReference type="Pfam" id="PF20811"/>
    </source>
</evidence>
<comment type="similarity">
    <text evidence="1">Belongs to the poly(ADP-ribose) glycohydrolase family.</text>
</comment>
<protein>
    <recommendedName>
        <fullName evidence="2">poly(ADP-ribose) glycohydrolase</fullName>
        <ecNumber evidence="2">3.2.1.143</ecNumber>
    </recommendedName>
</protein>
<evidence type="ECO:0000259" key="7">
    <source>
        <dbReference type="Pfam" id="PF05028"/>
    </source>
</evidence>